<protein>
    <submittedName>
        <fullName evidence="2">DUF853 family protein</fullName>
    </submittedName>
</protein>
<gene>
    <name evidence="2" type="ORF">ERX37_09340</name>
</gene>
<dbReference type="OrthoDB" id="9758751at2"/>
<dbReference type="Pfam" id="PF05872">
    <property type="entry name" value="HerA_C"/>
    <property type="match status" value="1"/>
</dbReference>
<feature type="domain" description="Helicase HerA-like C-terminal" evidence="1">
    <location>
        <begin position="7"/>
        <end position="437"/>
    </location>
</feature>
<evidence type="ECO:0000313" key="3">
    <source>
        <dbReference type="Proteomes" id="UP000295328"/>
    </source>
</evidence>
<reference evidence="2 3" key="1">
    <citation type="submission" date="2019-01" db="EMBL/GenBank/DDBJ databases">
        <title>Draft genome sequences of the type strains of six Macrococcus species.</title>
        <authorList>
            <person name="Mazhar S."/>
            <person name="Altermann E."/>
            <person name="Hill C."/>
            <person name="Mcauliffe O."/>
        </authorList>
    </citation>
    <scope>NUCLEOTIDE SEQUENCE [LARGE SCALE GENOMIC DNA]</scope>
    <source>
        <strain evidence="2 3">CCM4809</strain>
    </source>
</reference>
<dbReference type="Gene3D" id="3.40.50.300">
    <property type="entry name" value="P-loop containing nucleotide triphosphate hydrolases"/>
    <property type="match status" value="2"/>
</dbReference>
<organism evidence="2 3">
    <name type="scientific">Macrococcus hajekii</name>
    <dbReference type="NCBI Taxonomy" id="198482"/>
    <lineage>
        <taxon>Bacteria</taxon>
        <taxon>Bacillati</taxon>
        <taxon>Bacillota</taxon>
        <taxon>Bacilli</taxon>
        <taxon>Bacillales</taxon>
        <taxon>Staphylococcaceae</taxon>
        <taxon>Macrococcus</taxon>
    </lineage>
</organism>
<accession>A0A4R6BIB8</accession>
<proteinExistence type="predicted"/>
<dbReference type="PANTHER" id="PTHR30121">
    <property type="entry name" value="UNCHARACTERIZED PROTEIN YJGR-RELATED"/>
    <property type="match status" value="1"/>
</dbReference>
<dbReference type="InterPro" id="IPR027417">
    <property type="entry name" value="P-loop_NTPase"/>
</dbReference>
<dbReference type="SUPFAM" id="SSF52540">
    <property type="entry name" value="P-loop containing nucleoside triphosphate hydrolases"/>
    <property type="match status" value="1"/>
</dbReference>
<sequence>MALEIAKNNHSIALEEKMANRHGLIAGATGTGKTITLKVMAEQFSKAGVPVFLSDIKGDLTSMAEPMQLNDKIQERINILQLDDYQPQRFPVRVWDIFGKMGTPIRATVTEMGPLLLARLLDLNETQAGILNMAFRISDDEGLALLDLKDLQALLNHIGEHAGTYTTQYGNVTKQSIGAIQRKLLELDSQGAAHFFSEPALQLNDFIQQEDGKGVVNILNAVELYRQPLLYTTFLLWLLTELFEVLPEVGDIEKPKLVFFFDEAHLLFKDANAAFVTQIEQVVRLIRSKGVGVYFITQNPIDLPDEVLGQLGNRVQHALRAFTPRDQKAVKSAAETFRQNPDLDVASVMGELKTGEALISFLNSDGQPGIVERAWIRPPESKIGVLDRPIALDSNPFYATYKDELDRQSAYELLQQKLTVEVPADQVAVKEKKAEKKEKPSELQKMATSVLTSVGRQIGREIVRNIFGGRRR</sequence>
<dbReference type="InterPro" id="IPR051162">
    <property type="entry name" value="T4SS_component"/>
</dbReference>
<comment type="caution">
    <text evidence="2">The sequence shown here is derived from an EMBL/GenBank/DDBJ whole genome shotgun (WGS) entry which is preliminary data.</text>
</comment>
<name>A0A4R6BIB8_9STAP</name>
<evidence type="ECO:0000313" key="2">
    <source>
        <dbReference type="EMBL" id="TDM01308.1"/>
    </source>
</evidence>
<dbReference type="RefSeq" id="WP_133430410.1">
    <property type="nucleotide sequence ID" value="NZ_BMCC01000004.1"/>
</dbReference>
<dbReference type="InterPro" id="IPR033186">
    <property type="entry name" value="HerA_C"/>
</dbReference>
<dbReference type="EMBL" id="SCWE01000004">
    <property type="protein sequence ID" value="TDM01308.1"/>
    <property type="molecule type" value="Genomic_DNA"/>
</dbReference>
<keyword evidence="3" id="KW-1185">Reference proteome</keyword>
<dbReference type="PANTHER" id="PTHR30121:SF6">
    <property type="entry name" value="SLR6007 PROTEIN"/>
    <property type="match status" value="1"/>
</dbReference>
<dbReference type="Proteomes" id="UP000295328">
    <property type="component" value="Unassembled WGS sequence"/>
</dbReference>
<dbReference type="AlphaFoldDB" id="A0A4R6BIB8"/>
<evidence type="ECO:0000259" key="1">
    <source>
        <dbReference type="Pfam" id="PF05872"/>
    </source>
</evidence>